<evidence type="ECO:0000256" key="1">
    <source>
        <dbReference type="SAM" id="Phobius"/>
    </source>
</evidence>
<name>A0A7J5BAU1_9MICO</name>
<keyword evidence="3" id="KW-1185">Reference proteome</keyword>
<proteinExistence type="predicted"/>
<dbReference type="Proteomes" id="UP000433493">
    <property type="component" value="Unassembled WGS sequence"/>
</dbReference>
<evidence type="ECO:0000313" key="2">
    <source>
        <dbReference type="EMBL" id="KAB1643155.1"/>
    </source>
</evidence>
<sequence length="67" mass="7028">MSQRRMSPTTKSVLVALCVMGAATLLCFGASLLVSGEPKSMFRMLAMITAMGSALLGLVFAFVAGKR</sequence>
<feature type="transmembrane region" description="Helical" evidence="1">
    <location>
        <begin position="46"/>
        <end position="65"/>
    </location>
</feature>
<dbReference type="EMBL" id="WBKB01000004">
    <property type="protein sequence ID" value="KAB1643155.1"/>
    <property type="molecule type" value="Genomic_DNA"/>
</dbReference>
<evidence type="ECO:0000313" key="3">
    <source>
        <dbReference type="Proteomes" id="UP000433493"/>
    </source>
</evidence>
<dbReference type="AlphaFoldDB" id="A0A7J5BAU1"/>
<keyword evidence="1" id="KW-0812">Transmembrane</keyword>
<keyword evidence="1" id="KW-1133">Transmembrane helix</keyword>
<gene>
    <name evidence="2" type="ORF">F8O05_07915</name>
</gene>
<keyword evidence="1" id="KW-0472">Membrane</keyword>
<organism evidence="2 3">
    <name type="scientific">Gulosibacter chungangensis</name>
    <dbReference type="NCBI Taxonomy" id="979746"/>
    <lineage>
        <taxon>Bacteria</taxon>
        <taxon>Bacillati</taxon>
        <taxon>Actinomycetota</taxon>
        <taxon>Actinomycetes</taxon>
        <taxon>Micrococcales</taxon>
        <taxon>Microbacteriaceae</taxon>
        <taxon>Gulosibacter</taxon>
    </lineage>
</organism>
<comment type="caution">
    <text evidence="2">The sequence shown here is derived from an EMBL/GenBank/DDBJ whole genome shotgun (WGS) entry which is preliminary data.</text>
</comment>
<dbReference type="RefSeq" id="WP_158052204.1">
    <property type="nucleotide sequence ID" value="NZ_WBKB01000004.1"/>
</dbReference>
<protein>
    <submittedName>
        <fullName evidence="2">Uncharacterized protein</fullName>
    </submittedName>
</protein>
<reference evidence="2 3" key="1">
    <citation type="submission" date="2019-09" db="EMBL/GenBank/DDBJ databases">
        <title>Phylogeny of genus Pseudoclavibacter and closely related genus.</title>
        <authorList>
            <person name="Li Y."/>
        </authorList>
    </citation>
    <scope>NUCLEOTIDE SEQUENCE [LARGE SCALE GENOMIC DNA]</scope>
    <source>
        <strain evidence="2 3">KCTC 13959</strain>
    </source>
</reference>
<accession>A0A7J5BAU1</accession>